<feature type="compositionally biased region" description="Basic and acidic residues" evidence="1">
    <location>
        <begin position="1"/>
        <end position="18"/>
    </location>
</feature>
<evidence type="ECO:0000313" key="2">
    <source>
        <dbReference type="EMBL" id="SVE17355.1"/>
    </source>
</evidence>
<feature type="region of interest" description="Disordered" evidence="1">
    <location>
        <begin position="1"/>
        <end position="33"/>
    </location>
</feature>
<organism evidence="2">
    <name type="scientific">marine metagenome</name>
    <dbReference type="NCBI Taxonomy" id="408172"/>
    <lineage>
        <taxon>unclassified sequences</taxon>
        <taxon>metagenomes</taxon>
        <taxon>ecological metagenomes</taxon>
    </lineage>
</organism>
<proteinExistence type="predicted"/>
<gene>
    <name evidence="2" type="ORF">METZ01_LOCUS470209</name>
</gene>
<dbReference type="EMBL" id="UINC01199094">
    <property type="protein sequence ID" value="SVE17355.1"/>
    <property type="molecule type" value="Genomic_DNA"/>
</dbReference>
<protein>
    <submittedName>
        <fullName evidence="2">Uncharacterized protein</fullName>
    </submittedName>
</protein>
<name>A0A383BD58_9ZZZZ</name>
<accession>A0A383BD58</accession>
<evidence type="ECO:0000256" key="1">
    <source>
        <dbReference type="SAM" id="MobiDB-lite"/>
    </source>
</evidence>
<feature type="compositionally biased region" description="Polar residues" evidence="1">
    <location>
        <begin position="19"/>
        <end position="33"/>
    </location>
</feature>
<reference evidence="2" key="1">
    <citation type="submission" date="2018-05" db="EMBL/GenBank/DDBJ databases">
        <authorList>
            <person name="Lanie J.A."/>
            <person name="Ng W.-L."/>
            <person name="Kazmierczak K.M."/>
            <person name="Andrzejewski T.M."/>
            <person name="Davidsen T.M."/>
            <person name="Wayne K.J."/>
            <person name="Tettelin H."/>
            <person name="Glass J.I."/>
            <person name="Rusch D."/>
            <person name="Podicherti R."/>
            <person name="Tsui H.-C.T."/>
            <person name="Winkler M.E."/>
        </authorList>
    </citation>
    <scope>NUCLEOTIDE SEQUENCE</scope>
</reference>
<dbReference type="AlphaFoldDB" id="A0A383BD58"/>
<sequence length="33" mass="3815">MTNSRDAKRRPDLAEREQVIQNPVQMSDSSLEI</sequence>